<feature type="compositionally biased region" description="Low complexity" evidence="2">
    <location>
        <begin position="1001"/>
        <end position="1013"/>
    </location>
</feature>
<dbReference type="InterPro" id="IPR033336">
    <property type="entry name" value="SAXO1/2"/>
</dbReference>
<comment type="similarity">
    <text evidence="1">Belongs to the FAM154 family.</text>
</comment>
<dbReference type="EMBL" id="JAPWTK010000016">
    <property type="protein sequence ID" value="KAJ8958654.1"/>
    <property type="molecule type" value="Genomic_DNA"/>
</dbReference>
<dbReference type="GO" id="GO:0005879">
    <property type="term" value="C:axonemal microtubule"/>
    <property type="evidence" value="ECO:0007669"/>
    <property type="project" value="TreeGrafter"/>
</dbReference>
<feature type="compositionally biased region" description="Basic and acidic residues" evidence="2">
    <location>
        <begin position="578"/>
        <end position="646"/>
    </location>
</feature>
<dbReference type="Proteomes" id="UP001162162">
    <property type="component" value="Unassembled WGS sequence"/>
</dbReference>
<proteinExistence type="inferred from homology"/>
<evidence type="ECO:0000256" key="2">
    <source>
        <dbReference type="SAM" id="MobiDB-lite"/>
    </source>
</evidence>
<dbReference type="PANTHER" id="PTHR31516">
    <property type="entry name" value="STABILIZER OF AXONEMAL MICROTUBULES 2"/>
    <property type="match status" value="1"/>
</dbReference>
<protein>
    <submittedName>
        <fullName evidence="3">Uncharacterized protein</fullName>
    </submittedName>
</protein>
<reference evidence="3" key="1">
    <citation type="journal article" date="2023" name="Insect Mol. Biol.">
        <title>Genome sequencing provides insights into the evolution of gene families encoding plant cell wall-degrading enzymes in longhorned beetles.</title>
        <authorList>
            <person name="Shin N.R."/>
            <person name="Okamura Y."/>
            <person name="Kirsch R."/>
            <person name="Pauchet Y."/>
        </authorList>
    </citation>
    <scope>NUCLEOTIDE SEQUENCE</scope>
    <source>
        <strain evidence="3">AMC_N1</strain>
    </source>
</reference>
<dbReference type="GO" id="GO:0008017">
    <property type="term" value="F:microtubule binding"/>
    <property type="evidence" value="ECO:0007669"/>
    <property type="project" value="InterPro"/>
</dbReference>
<feature type="compositionally biased region" description="Basic and acidic residues" evidence="2">
    <location>
        <begin position="656"/>
        <end position="704"/>
    </location>
</feature>
<dbReference type="PANTHER" id="PTHR31516:SF16">
    <property type="entry name" value="TITIN"/>
    <property type="match status" value="1"/>
</dbReference>
<dbReference type="GO" id="GO:0036126">
    <property type="term" value="C:sperm flagellum"/>
    <property type="evidence" value="ECO:0007669"/>
    <property type="project" value="TreeGrafter"/>
</dbReference>
<name>A0AAV8Z5Y7_9CUCU</name>
<feature type="region of interest" description="Disordered" evidence="2">
    <location>
        <begin position="995"/>
        <end position="1024"/>
    </location>
</feature>
<accession>A0AAV8Z5Y7</accession>
<feature type="region of interest" description="Disordered" evidence="2">
    <location>
        <begin position="1147"/>
        <end position="1171"/>
    </location>
</feature>
<comment type="caution">
    <text evidence="3">The sequence shown here is derived from an EMBL/GenBank/DDBJ whole genome shotgun (WGS) entry which is preliminary data.</text>
</comment>
<organism evidence="3 4">
    <name type="scientific">Aromia moschata</name>
    <dbReference type="NCBI Taxonomy" id="1265417"/>
    <lineage>
        <taxon>Eukaryota</taxon>
        <taxon>Metazoa</taxon>
        <taxon>Ecdysozoa</taxon>
        <taxon>Arthropoda</taxon>
        <taxon>Hexapoda</taxon>
        <taxon>Insecta</taxon>
        <taxon>Pterygota</taxon>
        <taxon>Neoptera</taxon>
        <taxon>Endopterygota</taxon>
        <taxon>Coleoptera</taxon>
        <taxon>Polyphaga</taxon>
        <taxon>Cucujiformia</taxon>
        <taxon>Chrysomeloidea</taxon>
        <taxon>Cerambycidae</taxon>
        <taxon>Cerambycinae</taxon>
        <taxon>Callichromatini</taxon>
        <taxon>Aromia</taxon>
    </lineage>
</organism>
<keyword evidence="4" id="KW-1185">Reference proteome</keyword>
<feature type="compositionally biased region" description="Basic and acidic residues" evidence="2">
    <location>
        <begin position="225"/>
        <end position="295"/>
    </location>
</feature>
<gene>
    <name evidence="3" type="ORF">NQ318_016379</name>
</gene>
<evidence type="ECO:0000313" key="3">
    <source>
        <dbReference type="EMBL" id="KAJ8958654.1"/>
    </source>
</evidence>
<dbReference type="GO" id="GO:0005814">
    <property type="term" value="C:centriole"/>
    <property type="evidence" value="ECO:0007669"/>
    <property type="project" value="TreeGrafter"/>
</dbReference>
<dbReference type="GO" id="GO:0036064">
    <property type="term" value="C:ciliary basal body"/>
    <property type="evidence" value="ECO:0007669"/>
    <property type="project" value="TreeGrafter"/>
</dbReference>
<feature type="compositionally biased region" description="Basic and acidic residues" evidence="2">
    <location>
        <begin position="389"/>
        <end position="421"/>
    </location>
</feature>
<feature type="region of interest" description="Disordered" evidence="2">
    <location>
        <begin position="578"/>
        <end position="835"/>
    </location>
</feature>
<feature type="compositionally biased region" description="Basic and acidic residues" evidence="2">
    <location>
        <begin position="714"/>
        <end position="762"/>
    </location>
</feature>
<feature type="compositionally biased region" description="Basic and acidic residues" evidence="2">
    <location>
        <begin position="201"/>
        <end position="217"/>
    </location>
</feature>
<feature type="compositionally biased region" description="Basic and acidic residues" evidence="2">
    <location>
        <begin position="353"/>
        <end position="383"/>
    </location>
</feature>
<sequence>MTTFALKEILNDLRSLNINQVKDQNKNDLRTTYDQKAISRYLKNLVTNPLKGRNRNGPRTICALKENLKGRHLPKLVLLNVELLLGTMTTFVLKEILNVLRSLNTNQVRDLSKNVRRIIYDQKAISRYLKNLVTNPLKGRNRNGPRTICALRENLKGRHLPKLVLLNVELLLGTMTIFVLKEILNVPRNLNTNQVKGLNKKRPEDNLRPEGEFEVPEKPGYQPAERPKQKRPEDNLRPEGEFERPTPTKVGPAERRTPIKHDDNLRPEGDFERPEKPGYRPAERPTPKKPDDNLRPEGTLNVPRNQDGLPLRGRNQNDQRITFTPREISKDQRLLRLAPRNVEAPSNMTTILDQRKKPEDNLRPEGEFEVPDKPGYKPAERPKQVKPQDNLKPEGEFERPEIKEIGPAEIRRPIKHDDNLRPEGTMEMVRKDDYKIVRGERVDVIKREDNLKMEGEWDIRRRDDFSNTTVVDKAEIIRRQDNLRMEGEWDMRRRDDFSKTTVVDRTQVVKHEDNLRIEGEFTDVRSRDDYTVVRGERRDVIRREDNLKVEGEFNEYKKRNEFSTRTEKTEVIRHEDNLKLEGDFERPTPTKIGPGERRRPIKHDDNLHPEGEFERPSPSKIGPGERRTPIRHLDNLRPEGDFDRPQKPGYQPTERPTPKKPQDNLHPEGEFERPSPSKIGPGERRTPIRHLDNLKPEGDFDRPQKPGYQPSERPTPKKPQDNLHPEGEFERPSPSKIGPGERRTPIRHLDNLRPEGDFDRPQKPGYQPGERPSPKKPQDNLHPEGDFETPVKPRYGPGERADIVKHPDNLKPEGQFIGTPKSKEDFKPTRGERAPIRKPQDNLKITGEFQDTTMAKSQYTVVKGERVEIKKHEDHLKVGSGKMECTTTTRETFEKTPKKSPIGPTDRTVVDKRRHMESHISLGNDVTKMETTNQTNYNTYTRKIDRKALVENKNINVINQRAVDVVDNRDVKVINKKTDVVDNKVVTNNISTDSKTLQDGTTVTTTRRTTTATSGAQNTSQVGQQVDQQVRREIVSGVNEIRKSSSQTHIHKTHQHVENVNNVVRQNNIIHSSSHTDVSSKQHVEKHGSHHKRSMVSTEEINNQILHRKGLHTSSEALHATSSSALDMRKSVCNLHDQGRTVVNTDRHSLSSMHRSNQESSTANRRSQQFTYQTVERPQKIVRKDNLSVGGHFYGQSEAKSYGEFTKQQNIQRVERVNRRSNVSNITLGDTNVHIVTSYKKEYAPRNIGPCPAVLVDAPKGPFKHTRDTKSHKFYMPVESK</sequence>
<feature type="region of interest" description="Disordered" evidence="2">
    <location>
        <begin position="195"/>
        <end position="421"/>
    </location>
</feature>
<evidence type="ECO:0000313" key="4">
    <source>
        <dbReference type="Proteomes" id="UP001162162"/>
    </source>
</evidence>
<feature type="compositionally biased region" description="Polar residues" evidence="2">
    <location>
        <begin position="1150"/>
        <end position="1171"/>
    </location>
</feature>
<feature type="compositionally biased region" description="Basic and acidic residues" evidence="2">
    <location>
        <begin position="772"/>
        <end position="811"/>
    </location>
</feature>
<feature type="compositionally biased region" description="Basic and acidic residues" evidence="2">
    <location>
        <begin position="821"/>
        <end position="835"/>
    </location>
</feature>
<evidence type="ECO:0000256" key="1">
    <source>
        <dbReference type="ARBA" id="ARBA00008738"/>
    </source>
</evidence>